<evidence type="ECO:0000313" key="4">
    <source>
        <dbReference type="Proteomes" id="UP000664132"/>
    </source>
</evidence>
<name>A0A8H7TII7_9HELO</name>
<dbReference type="AlphaFoldDB" id="A0A8H7TII7"/>
<dbReference type="EMBL" id="JAFJYH010000096">
    <property type="protein sequence ID" value="KAG4419852.1"/>
    <property type="molecule type" value="Genomic_DNA"/>
</dbReference>
<feature type="chain" id="PRO_5034802148" description="Glycoside hydrolase 131 catalytic N-terminal domain-containing protein" evidence="1">
    <location>
        <begin position="21"/>
        <end position="313"/>
    </location>
</feature>
<evidence type="ECO:0000256" key="1">
    <source>
        <dbReference type="SAM" id="SignalP"/>
    </source>
</evidence>
<dbReference type="Pfam" id="PF18271">
    <property type="entry name" value="GH131_N"/>
    <property type="match status" value="1"/>
</dbReference>
<sequence>MGLRSTYASSMLALASIAAAQNCPLAFDGRVPAGSTPALFDTEASPFGTGFVKGANLTFSQLIKIPDVPASLFDAAGNTIAYEVTLSDESIFAPSATNVQTGFRRAELQIDTNNGTDSSTLGVKTLHFSIRKDNARPLNTSHEYQLVFLEDASFSTNQFVLKTGTIAGQPAGQDPDLLVLVGNVNANPVVNLFNASFTPDVFHNFGITLDFDANTTTVLYSTDASPLAVVNGPVTNDISGQGQYHFGALKKPTGEGIQDVTKEGFQPSGIDEGVIYGGLFMEDSTGGCVSLDAGAATGGAATNGSTPAAEECT</sequence>
<gene>
    <name evidence="3" type="ORF">IFR04_006984</name>
</gene>
<dbReference type="OrthoDB" id="5283326at2759"/>
<comment type="caution">
    <text evidence="3">The sequence shown here is derived from an EMBL/GenBank/DDBJ whole genome shotgun (WGS) entry which is preliminary data.</text>
</comment>
<feature type="signal peptide" evidence="1">
    <location>
        <begin position="1"/>
        <end position="20"/>
    </location>
</feature>
<dbReference type="InterPro" id="IPR041524">
    <property type="entry name" value="GH131_N"/>
</dbReference>
<keyword evidence="4" id="KW-1185">Reference proteome</keyword>
<dbReference type="Proteomes" id="UP000664132">
    <property type="component" value="Unassembled WGS sequence"/>
</dbReference>
<proteinExistence type="predicted"/>
<organism evidence="3 4">
    <name type="scientific">Cadophora malorum</name>
    <dbReference type="NCBI Taxonomy" id="108018"/>
    <lineage>
        <taxon>Eukaryota</taxon>
        <taxon>Fungi</taxon>
        <taxon>Dikarya</taxon>
        <taxon>Ascomycota</taxon>
        <taxon>Pezizomycotina</taxon>
        <taxon>Leotiomycetes</taxon>
        <taxon>Helotiales</taxon>
        <taxon>Ploettnerulaceae</taxon>
        <taxon>Cadophora</taxon>
    </lineage>
</organism>
<dbReference type="PANTHER" id="PTHR34612:SF2">
    <property type="entry name" value="GLYCOSIDE HYDROLASE 131 CATALYTIC N-TERMINAL DOMAIN-CONTAINING PROTEIN"/>
    <property type="match status" value="1"/>
</dbReference>
<accession>A0A8H7TII7</accession>
<dbReference type="Gene3D" id="2.60.120.1160">
    <property type="match status" value="1"/>
</dbReference>
<dbReference type="PANTHER" id="PTHR34612">
    <property type="entry name" value="GH131_N DOMAIN-CONTAINING PROTEIN"/>
    <property type="match status" value="1"/>
</dbReference>
<keyword evidence="1" id="KW-0732">Signal</keyword>
<feature type="domain" description="Glycoside hydrolase 131 catalytic N-terminal" evidence="2">
    <location>
        <begin position="26"/>
        <end position="287"/>
    </location>
</feature>
<protein>
    <recommendedName>
        <fullName evidence="2">Glycoside hydrolase 131 catalytic N-terminal domain-containing protein</fullName>
    </recommendedName>
</protein>
<evidence type="ECO:0000313" key="3">
    <source>
        <dbReference type="EMBL" id="KAG4419852.1"/>
    </source>
</evidence>
<evidence type="ECO:0000259" key="2">
    <source>
        <dbReference type="Pfam" id="PF18271"/>
    </source>
</evidence>
<reference evidence="3" key="1">
    <citation type="submission" date="2021-02" db="EMBL/GenBank/DDBJ databases">
        <title>Genome sequence Cadophora malorum strain M34.</title>
        <authorList>
            <person name="Stefanovic E."/>
            <person name="Vu D."/>
            <person name="Scully C."/>
            <person name="Dijksterhuis J."/>
            <person name="Roader J."/>
            <person name="Houbraken J."/>
        </authorList>
    </citation>
    <scope>NUCLEOTIDE SEQUENCE</scope>
    <source>
        <strain evidence="3">M34</strain>
    </source>
</reference>